<evidence type="ECO:0000313" key="9">
    <source>
        <dbReference type="Proteomes" id="UP000266183"/>
    </source>
</evidence>
<dbReference type="GO" id="GO:0009306">
    <property type="term" value="P:protein secretion"/>
    <property type="evidence" value="ECO:0007669"/>
    <property type="project" value="InterPro"/>
</dbReference>
<keyword evidence="9" id="KW-1185">Reference proteome</keyword>
<dbReference type="KEGG" id="chk:D4L85_04225"/>
<keyword evidence="4 6" id="KW-0472">Membrane</keyword>
<evidence type="ECO:0000256" key="5">
    <source>
        <dbReference type="SAM" id="MobiDB-lite"/>
    </source>
</evidence>
<proteinExistence type="predicted"/>
<accession>A0A385SG18</accession>
<keyword evidence="2 6" id="KW-0812">Transmembrane</keyword>
<evidence type="ECO:0000256" key="4">
    <source>
        <dbReference type="ARBA" id="ARBA00023136"/>
    </source>
</evidence>
<dbReference type="Pfam" id="PF05359">
    <property type="entry name" value="DUF748"/>
    <property type="match status" value="1"/>
</dbReference>
<feature type="region of interest" description="Disordered" evidence="5">
    <location>
        <begin position="302"/>
        <end position="321"/>
    </location>
</feature>
<dbReference type="Proteomes" id="UP000266183">
    <property type="component" value="Chromosome"/>
</dbReference>
<comment type="subcellular location">
    <subcellularLocation>
        <location evidence="1">Membrane</location>
        <topology evidence="1">Single-pass membrane protein</topology>
    </subcellularLocation>
</comment>
<dbReference type="Pfam" id="PF04357">
    <property type="entry name" value="TamB"/>
    <property type="match status" value="1"/>
</dbReference>
<name>A0A385SG18_9BACT</name>
<gene>
    <name evidence="8" type="ORF">D4L85_04225</name>
</gene>
<evidence type="ECO:0000256" key="1">
    <source>
        <dbReference type="ARBA" id="ARBA00004167"/>
    </source>
</evidence>
<evidence type="ECO:0000256" key="2">
    <source>
        <dbReference type="ARBA" id="ARBA00022692"/>
    </source>
</evidence>
<evidence type="ECO:0000259" key="7">
    <source>
        <dbReference type="Pfam" id="PF04357"/>
    </source>
</evidence>
<evidence type="ECO:0000313" key="8">
    <source>
        <dbReference type="EMBL" id="AYB29832.1"/>
    </source>
</evidence>
<keyword evidence="3 6" id="KW-1133">Transmembrane helix</keyword>
<evidence type="ECO:0000256" key="3">
    <source>
        <dbReference type="ARBA" id="ARBA00022989"/>
    </source>
</evidence>
<reference evidence="9" key="1">
    <citation type="submission" date="2018-09" db="EMBL/GenBank/DDBJ databases">
        <title>Chryseolinea sp. KIS68-18 isolated from soil.</title>
        <authorList>
            <person name="Weon H.-Y."/>
            <person name="Kwon S.-W."/>
            <person name="Lee S.A."/>
        </authorList>
    </citation>
    <scope>NUCLEOTIDE SEQUENCE [LARGE SCALE GENOMIC DNA]</scope>
    <source>
        <strain evidence="9">KIS68-18</strain>
    </source>
</reference>
<dbReference type="EMBL" id="CP032382">
    <property type="protein sequence ID" value="AYB29832.1"/>
    <property type="molecule type" value="Genomic_DNA"/>
</dbReference>
<dbReference type="PANTHER" id="PTHR36985">
    <property type="entry name" value="TRANSLOCATION AND ASSEMBLY MODULE SUBUNIT TAMB"/>
    <property type="match status" value="1"/>
</dbReference>
<feature type="compositionally biased region" description="Polar residues" evidence="5">
    <location>
        <begin position="302"/>
        <end position="319"/>
    </location>
</feature>
<dbReference type="GO" id="GO:0005886">
    <property type="term" value="C:plasma membrane"/>
    <property type="evidence" value="ECO:0007669"/>
    <property type="project" value="InterPro"/>
</dbReference>
<dbReference type="InterPro" id="IPR008023">
    <property type="entry name" value="DUF748"/>
</dbReference>
<dbReference type="PANTHER" id="PTHR36985:SF1">
    <property type="entry name" value="TRANSLOCATION AND ASSEMBLY MODULE SUBUNIT TAMB"/>
    <property type="match status" value="1"/>
</dbReference>
<feature type="transmembrane region" description="Helical" evidence="6">
    <location>
        <begin position="20"/>
        <end position="40"/>
    </location>
</feature>
<sequence length="1650" mass="183451">MLTQWPLRKYMIRTLKIFGWIFLSMIALLLVLALVIQIPYVQHKLTAKAVGFLKEKIGTEVRLEHISLSFPKKIVLEGLYLEDQSTDTLLYAGRLSVNTNLWALTRHEIDLSGVGLDHFSGNIKRSARDSAFNFDYIVKAFAGDSTPTAPPDTTKTPWKFTVGNLDLTQIHVRYQDALEGNDADVTLATLAVDIDAFDLEGPVLKINSIDLENVQATILQSKVAAPPPAPSSKPEGAFTFSVEDITLKDIAADYKHSVTGQMIHLNLGKLLLAIEKMDLENQDIAIDKLSLSDTFLAYHQAATKTSGKTPPQSESSDTTAAKPWKMTLANLELVNDNVQYHNFREPFLEKGMDFNHLWVTRLHVRAEDLKYAGNTIGGNLQNLSLQEKSGFGVTMFKTVFALTDQSLRVKDFYFQSTESQIALNAQAQFASLASLDKAYPDARVDLNLNHMTVAVQDVLYFYPALRDSLPLTLPPHATVSISADAKGPVKDLSLEKFNVDLLSNTSLKASGTLVGLPDMKHAKALLTLQEFYTTAADVRTVVPDSLIPKSIALPEWIRLTGKLSGTLQAPQANAWLTTSLGDVKLDGRMNLEKSQKENYSAQVLVKDFELGKLLKQDSMGRLNMQAGVKGSGLSIDDLNARLDVHVADFKYAGYTYHDFKVNGTMKKYFFSGTAQLEDENLDVRLKGDLDYNQDVPEYKFVLELKNADLKALHLAERPLRARGTVDVDLATSDFKVINGTLDIRKVAIFNGEALYKVDSLLFASIDQHGESKITIRSDILSGDFKGTINLYSLPEVLRRHFDHYFSLQDDAFKKPAAPQNFAFNLVIKNTDLLTEIIFPELEPFVPGEIAGEFDSEASKLDLRVDIAGIKYDAVGVDSLTFLATSDKNSLDYAFGLRNLKIDTLHISAIKLTGKVADDSIRTKFTLLDSLQKEKYVWGGVFNSLENVFQFHFLKDEVIMNYSPWETPRDNALRFTRQGLVARHFSLTNINEKISLITQSEKDSTLSVVFKNLNLPNLTNVVEGVTPAEGLINGDFKLAAQGAFQSKLTIKDFKLFNQLWGDLVLAVERKDKPYVIDFRVDGEKADVKVAGHFTPDQTAPEIDLTSHINISDLAIVEPLSAGQLKKSSGGIAGDIKITGRPSSPDIRGEIEFHDASFVPSFVNSRFTLKNETLKFTEEGITIDNFTVLDENGNKATLKGIIQTKSYKSFDLNLTLNANHFQLLNTSEDNSDLFYGRVGIDLEAKITGNADQPNIRASVGLTDSSNFTYIVPQSEKGVLEQKGIVRWVDNDAEKDPFLKNINPKDTIKSRFRGLELTANIELTDKTTFNIIIDPVTDDKLSVKGNSTLTLDIDPTGNMQLTGRYEITDGSYDLSFYKLVKRKFKIEKGGSLTWAGDPLDATMAIRAIYTVETSPAELLAQTSAELSVQDRKQRMPFLVYLQLKGNLLAPEISFQLDMPENSRNAAVYAIIKDINTRESDLNKQVFALLILKRFITDNPFVAEGSSDVSATARRSVGRLLTEQLNRLSENIKGVQLTFDVKSYDDYSTGTAQGQTQVQLGVSKNLLNNRLVVKVSGNVDVEGEASSQESFADYIGDLALEYKLTEDGRLRITGFRNSNYDMIDGELIETGAGLIYIKDYNTLRELFKANEKEK</sequence>
<organism evidence="8 9">
    <name type="scientific">Chryseolinea soli</name>
    <dbReference type="NCBI Taxonomy" id="2321403"/>
    <lineage>
        <taxon>Bacteria</taxon>
        <taxon>Pseudomonadati</taxon>
        <taxon>Bacteroidota</taxon>
        <taxon>Cytophagia</taxon>
        <taxon>Cytophagales</taxon>
        <taxon>Fulvivirgaceae</taxon>
        <taxon>Chryseolinea</taxon>
    </lineage>
</organism>
<dbReference type="InterPro" id="IPR007452">
    <property type="entry name" value="TamB_C"/>
</dbReference>
<evidence type="ECO:0000256" key="6">
    <source>
        <dbReference type="SAM" id="Phobius"/>
    </source>
</evidence>
<feature type="domain" description="Translocation and assembly module TamB C-terminal" evidence="7">
    <location>
        <begin position="1183"/>
        <end position="1636"/>
    </location>
</feature>
<protein>
    <submittedName>
        <fullName evidence="8">Translocation/assembly module TamB</fullName>
    </submittedName>
</protein>